<evidence type="ECO:0000313" key="2">
    <source>
        <dbReference type="EMBL" id="KAK8529517.1"/>
    </source>
</evidence>
<accession>A0ABR2D413</accession>
<feature type="compositionally biased region" description="Polar residues" evidence="1">
    <location>
        <begin position="15"/>
        <end position="24"/>
    </location>
</feature>
<dbReference type="Proteomes" id="UP001472677">
    <property type="component" value="Unassembled WGS sequence"/>
</dbReference>
<reference evidence="2 3" key="1">
    <citation type="journal article" date="2024" name="G3 (Bethesda)">
        <title>Genome assembly of Hibiscus sabdariffa L. provides insights into metabolisms of medicinal natural products.</title>
        <authorList>
            <person name="Kim T."/>
        </authorList>
    </citation>
    <scope>NUCLEOTIDE SEQUENCE [LARGE SCALE GENOMIC DNA]</scope>
    <source>
        <strain evidence="2">TK-2024</strain>
        <tissue evidence="2">Old leaves</tissue>
    </source>
</reference>
<name>A0ABR2D413_9ROSI</name>
<protein>
    <submittedName>
        <fullName evidence="2">Uncharacterized protein</fullName>
    </submittedName>
</protein>
<gene>
    <name evidence="2" type="ORF">V6N12_060296</name>
</gene>
<sequence length="75" mass="8024">MYANVIRCGKRSDDTSLSNSTGSEDQCGLKTLKPDSAGTRETLKLKSHAGMAMSFVKETWVSVAMLQTIVVASLA</sequence>
<keyword evidence="3" id="KW-1185">Reference proteome</keyword>
<feature type="region of interest" description="Disordered" evidence="1">
    <location>
        <begin position="1"/>
        <end position="33"/>
    </location>
</feature>
<proteinExistence type="predicted"/>
<organism evidence="2 3">
    <name type="scientific">Hibiscus sabdariffa</name>
    <name type="common">roselle</name>
    <dbReference type="NCBI Taxonomy" id="183260"/>
    <lineage>
        <taxon>Eukaryota</taxon>
        <taxon>Viridiplantae</taxon>
        <taxon>Streptophyta</taxon>
        <taxon>Embryophyta</taxon>
        <taxon>Tracheophyta</taxon>
        <taxon>Spermatophyta</taxon>
        <taxon>Magnoliopsida</taxon>
        <taxon>eudicotyledons</taxon>
        <taxon>Gunneridae</taxon>
        <taxon>Pentapetalae</taxon>
        <taxon>rosids</taxon>
        <taxon>malvids</taxon>
        <taxon>Malvales</taxon>
        <taxon>Malvaceae</taxon>
        <taxon>Malvoideae</taxon>
        <taxon>Hibiscus</taxon>
    </lineage>
</organism>
<dbReference type="EMBL" id="JBBPBM010000036">
    <property type="protein sequence ID" value="KAK8529517.1"/>
    <property type="molecule type" value="Genomic_DNA"/>
</dbReference>
<evidence type="ECO:0000313" key="3">
    <source>
        <dbReference type="Proteomes" id="UP001472677"/>
    </source>
</evidence>
<comment type="caution">
    <text evidence="2">The sequence shown here is derived from an EMBL/GenBank/DDBJ whole genome shotgun (WGS) entry which is preliminary data.</text>
</comment>
<evidence type="ECO:0000256" key="1">
    <source>
        <dbReference type="SAM" id="MobiDB-lite"/>
    </source>
</evidence>